<proteinExistence type="predicted"/>
<evidence type="ECO:0000256" key="1">
    <source>
        <dbReference type="SAM" id="Phobius"/>
    </source>
</evidence>
<gene>
    <name evidence="2" type="ORF">QNI22_24695</name>
</gene>
<feature type="transmembrane region" description="Helical" evidence="1">
    <location>
        <begin position="87"/>
        <end position="110"/>
    </location>
</feature>
<organism evidence="2 3">
    <name type="scientific">Xanthocytophaga agilis</name>
    <dbReference type="NCBI Taxonomy" id="3048010"/>
    <lineage>
        <taxon>Bacteria</taxon>
        <taxon>Pseudomonadati</taxon>
        <taxon>Bacteroidota</taxon>
        <taxon>Cytophagia</taxon>
        <taxon>Cytophagales</taxon>
        <taxon>Rhodocytophagaceae</taxon>
        <taxon>Xanthocytophaga</taxon>
    </lineage>
</organism>
<dbReference type="Gene3D" id="1.25.40.10">
    <property type="entry name" value="Tetratricopeptide repeat domain"/>
    <property type="match status" value="1"/>
</dbReference>
<dbReference type="AlphaFoldDB" id="A0AAE3R612"/>
<sequence length="261" mass="30606">MELNNTQQERWEYIDAYLRNELNTGEKAKFEDQLSINSSLQEEVTSIRTASTLIRSYGQREELKEIHKKMVSLQKKNQDTSTQNIRFYLRIAAIIVFLIVAWSAIGFMSLTPNSLYSDDFSSFTSDAVRGEAGPKHPKTEYLIHTEYANANYVRVVELYKGSKEKGLTETFLAGNAYLAINQASAAIYCFKQVLYLSAKENTYDYYQEAEYYLAWSYLKNNQLDDAIKLFDKIYRSEFHVHNGDVDSWFYWKLKLLQWKRR</sequence>
<dbReference type="InterPro" id="IPR011990">
    <property type="entry name" value="TPR-like_helical_dom_sf"/>
</dbReference>
<dbReference type="SUPFAM" id="SSF48452">
    <property type="entry name" value="TPR-like"/>
    <property type="match status" value="1"/>
</dbReference>
<dbReference type="EMBL" id="JASJOU010000009">
    <property type="protein sequence ID" value="MDJ1503885.1"/>
    <property type="molecule type" value="Genomic_DNA"/>
</dbReference>
<keyword evidence="1" id="KW-0812">Transmembrane</keyword>
<reference evidence="2" key="1">
    <citation type="submission" date="2023-05" db="EMBL/GenBank/DDBJ databases">
        <authorList>
            <person name="Zhang X."/>
        </authorList>
    </citation>
    <scope>NUCLEOTIDE SEQUENCE</scope>
    <source>
        <strain evidence="2">BD1B2-1</strain>
    </source>
</reference>
<keyword evidence="1" id="KW-1133">Transmembrane helix</keyword>
<keyword evidence="3" id="KW-1185">Reference proteome</keyword>
<evidence type="ECO:0000313" key="2">
    <source>
        <dbReference type="EMBL" id="MDJ1503885.1"/>
    </source>
</evidence>
<evidence type="ECO:0000313" key="3">
    <source>
        <dbReference type="Proteomes" id="UP001232063"/>
    </source>
</evidence>
<comment type="caution">
    <text evidence="2">The sequence shown here is derived from an EMBL/GenBank/DDBJ whole genome shotgun (WGS) entry which is preliminary data.</text>
</comment>
<protein>
    <recommendedName>
        <fullName evidence="4">Tetratricopeptide repeat protein</fullName>
    </recommendedName>
</protein>
<keyword evidence="1" id="KW-0472">Membrane</keyword>
<dbReference type="RefSeq" id="WP_314514589.1">
    <property type="nucleotide sequence ID" value="NZ_JASJOU010000009.1"/>
</dbReference>
<accession>A0AAE3R612</accession>
<evidence type="ECO:0008006" key="4">
    <source>
        <dbReference type="Google" id="ProtNLM"/>
    </source>
</evidence>
<dbReference type="Proteomes" id="UP001232063">
    <property type="component" value="Unassembled WGS sequence"/>
</dbReference>
<name>A0AAE3R612_9BACT</name>